<keyword evidence="4" id="KW-1185">Reference proteome</keyword>
<reference evidence="5" key="1">
    <citation type="submission" date="2016-06" db="UniProtKB">
        <authorList>
            <consortium name="WormBaseParasite"/>
        </authorList>
    </citation>
    <scope>IDENTIFICATION</scope>
</reference>
<dbReference type="AlphaFoldDB" id="A0A183II66"/>
<evidence type="ECO:0000259" key="2">
    <source>
        <dbReference type="Pfam" id="PF06911"/>
    </source>
</evidence>
<feature type="region of interest" description="Disordered" evidence="1">
    <location>
        <begin position="86"/>
        <end position="116"/>
    </location>
</feature>
<dbReference type="GO" id="GO:0051301">
    <property type="term" value="P:cell division"/>
    <property type="evidence" value="ECO:0007669"/>
    <property type="project" value="TreeGrafter"/>
</dbReference>
<evidence type="ECO:0000313" key="4">
    <source>
        <dbReference type="Proteomes" id="UP000270296"/>
    </source>
</evidence>
<dbReference type="GO" id="GO:0030514">
    <property type="term" value="P:negative regulation of BMP signaling pathway"/>
    <property type="evidence" value="ECO:0007669"/>
    <property type="project" value="TreeGrafter"/>
</dbReference>
<sequence length="371" mass="40737">MALENGCQKGNERSISHLYYEAYVCVDKGIHFDQMGNSDAAIAMYRCGLEIIDTAGTLPDVATNELYVKMLKARSAIEERLKFLEHSGGDQATSPPSDIGAVFDGSPPSGIEPPCDSMPRDENAQLLFEIPDGVQIFFITDTETSVPSYPSGLKIFRYNGLCLYVNPTPIMISPQIELHATGFMQIDTWVYPFIVGHSPVLETTYGAYIFPYCNNEVSEVKVGVLLPGDLNKDVLATFEDILQGFTCLRHQTVRPTLTKEEEERFSSKLAKMLVKGRVIVNAICSVFSSMAFRGQHSGQRHPELRGSHVGNDCQRYGKSVADVTDDCLCVAGNAAYTAWNVDQLGVKAIAKRTTAAAGMTAIKQIEKQPKT</sequence>
<accession>A0A183II66</accession>
<dbReference type="EMBL" id="UZAM01007679">
    <property type="protein sequence ID" value="VDP00748.1"/>
    <property type="molecule type" value="Genomic_DNA"/>
</dbReference>
<evidence type="ECO:0000256" key="1">
    <source>
        <dbReference type="SAM" id="MobiDB-lite"/>
    </source>
</evidence>
<dbReference type="WBParaSite" id="SBAD_0000346501-mRNA-1">
    <property type="protein sequence ID" value="SBAD_0000346501-mRNA-1"/>
    <property type="gene ID" value="SBAD_0000346501"/>
</dbReference>
<dbReference type="Proteomes" id="UP000270296">
    <property type="component" value="Unassembled WGS sequence"/>
</dbReference>
<dbReference type="OrthoDB" id="20821at2759"/>
<gene>
    <name evidence="3" type="ORF">SBAD_LOCUS3311</name>
</gene>
<name>A0A183II66_9BILA</name>
<dbReference type="Pfam" id="PF06911">
    <property type="entry name" value="Senescence"/>
    <property type="match status" value="1"/>
</dbReference>
<protein>
    <submittedName>
        <fullName evidence="5">Senescence domain-containing protein</fullName>
    </submittedName>
</protein>
<reference evidence="3 4" key="2">
    <citation type="submission" date="2018-11" db="EMBL/GenBank/DDBJ databases">
        <authorList>
            <consortium name="Pathogen Informatics"/>
        </authorList>
    </citation>
    <scope>NUCLEOTIDE SEQUENCE [LARGE SCALE GENOMIC DNA]</scope>
</reference>
<organism evidence="5">
    <name type="scientific">Soboliphyme baturini</name>
    <dbReference type="NCBI Taxonomy" id="241478"/>
    <lineage>
        <taxon>Eukaryota</taxon>
        <taxon>Metazoa</taxon>
        <taxon>Ecdysozoa</taxon>
        <taxon>Nematoda</taxon>
        <taxon>Enoplea</taxon>
        <taxon>Dorylaimia</taxon>
        <taxon>Dioctophymatida</taxon>
        <taxon>Dioctophymatoidea</taxon>
        <taxon>Soboliphymatidae</taxon>
        <taxon>Soboliphyme</taxon>
    </lineage>
</organism>
<dbReference type="InterPro" id="IPR045036">
    <property type="entry name" value="Spartin-like"/>
</dbReference>
<dbReference type="PANTHER" id="PTHR21068:SF43">
    <property type="entry name" value="SPARTIN"/>
    <property type="match status" value="1"/>
</dbReference>
<dbReference type="GO" id="GO:0005886">
    <property type="term" value="C:plasma membrane"/>
    <property type="evidence" value="ECO:0007669"/>
    <property type="project" value="TreeGrafter"/>
</dbReference>
<proteinExistence type="predicted"/>
<feature type="domain" description="Senescence" evidence="2">
    <location>
        <begin position="314"/>
        <end position="353"/>
    </location>
</feature>
<dbReference type="Gene3D" id="1.20.58.80">
    <property type="entry name" value="Phosphotransferase system, lactose/cellobiose-type IIA subunit"/>
    <property type="match status" value="1"/>
</dbReference>
<dbReference type="PANTHER" id="PTHR21068">
    <property type="entry name" value="SPARTIN"/>
    <property type="match status" value="1"/>
</dbReference>
<dbReference type="InterPro" id="IPR009686">
    <property type="entry name" value="Senescence/spartin_C"/>
</dbReference>
<evidence type="ECO:0000313" key="5">
    <source>
        <dbReference type="WBParaSite" id="SBAD_0000346501-mRNA-1"/>
    </source>
</evidence>
<evidence type="ECO:0000313" key="3">
    <source>
        <dbReference type="EMBL" id="VDP00748.1"/>
    </source>
</evidence>